<dbReference type="PANTHER" id="PTHR47506">
    <property type="entry name" value="TRANSCRIPTIONAL REGULATORY PROTEIN"/>
    <property type="match status" value="1"/>
</dbReference>
<evidence type="ECO:0000259" key="5">
    <source>
        <dbReference type="PROSITE" id="PS50977"/>
    </source>
</evidence>
<dbReference type="InterPro" id="IPR036271">
    <property type="entry name" value="Tet_transcr_reg_TetR-rel_C_sf"/>
</dbReference>
<gene>
    <name evidence="6" type="ORF">IHE39_17225</name>
</gene>
<keyword evidence="3" id="KW-0804">Transcription</keyword>
<sequence>MRVTRGQMAQNRIRILDAASELFREKGFDAITVAEIMNAAGLTHGGFYGHFNSKEDLVAKTLDHVFKVDSNASFNLSDYVERYLSPLHRDNPGKGCPTAGMVAETRHQSEAARHAMSDGTRAQIDRIASGINGEPAERRRLAIVTWAAMVGTMIIARAIEEQALSDELLTETRTWIDEAVGGGVQGN</sequence>
<evidence type="ECO:0000256" key="1">
    <source>
        <dbReference type="ARBA" id="ARBA00023015"/>
    </source>
</evidence>
<dbReference type="Gene3D" id="1.10.357.10">
    <property type="entry name" value="Tetracycline Repressor, domain 2"/>
    <property type="match status" value="1"/>
</dbReference>
<evidence type="ECO:0000313" key="6">
    <source>
        <dbReference type="EMBL" id="MBE1206040.1"/>
    </source>
</evidence>
<protein>
    <submittedName>
        <fullName evidence="6">TetR/AcrR family transcriptional regulator</fullName>
    </submittedName>
</protein>
<dbReference type="PANTHER" id="PTHR47506:SF7">
    <property type="entry name" value="TRANSCRIPTIONAL REGULATORY PROTEIN"/>
    <property type="match status" value="1"/>
</dbReference>
<dbReference type="Pfam" id="PF00440">
    <property type="entry name" value="TetR_N"/>
    <property type="match status" value="1"/>
</dbReference>
<evidence type="ECO:0000256" key="2">
    <source>
        <dbReference type="ARBA" id="ARBA00023125"/>
    </source>
</evidence>
<dbReference type="InterPro" id="IPR001647">
    <property type="entry name" value="HTH_TetR"/>
</dbReference>
<dbReference type="SUPFAM" id="SSF48498">
    <property type="entry name" value="Tetracyclin repressor-like, C-terminal domain"/>
    <property type="match status" value="1"/>
</dbReference>
<accession>A0ABR9GR10</accession>
<keyword evidence="7" id="KW-1185">Reference proteome</keyword>
<feature type="DNA-binding region" description="H-T-H motif" evidence="4">
    <location>
        <begin position="32"/>
        <end position="51"/>
    </location>
</feature>
<dbReference type="SUPFAM" id="SSF46689">
    <property type="entry name" value="Homeodomain-like"/>
    <property type="match status" value="1"/>
</dbReference>
<dbReference type="PROSITE" id="PS01081">
    <property type="entry name" value="HTH_TETR_1"/>
    <property type="match status" value="1"/>
</dbReference>
<dbReference type="PROSITE" id="PS50977">
    <property type="entry name" value="HTH_TETR_2"/>
    <property type="match status" value="1"/>
</dbReference>
<evidence type="ECO:0000256" key="3">
    <source>
        <dbReference type="ARBA" id="ARBA00023163"/>
    </source>
</evidence>
<keyword evidence="2 4" id="KW-0238">DNA-binding</keyword>
<dbReference type="InterPro" id="IPR009057">
    <property type="entry name" value="Homeodomain-like_sf"/>
</dbReference>
<organism evidence="6 7">
    <name type="scientific">Aminobacter carboxidus</name>
    <dbReference type="NCBI Taxonomy" id="376165"/>
    <lineage>
        <taxon>Bacteria</taxon>
        <taxon>Pseudomonadati</taxon>
        <taxon>Pseudomonadota</taxon>
        <taxon>Alphaproteobacteria</taxon>
        <taxon>Hyphomicrobiales</taxon>
        <taxon>Phyllobacteriaceae</taxon>
        <taxon>Aminobacter</taxon>
    </lineage>
</organism>
<dbReference type="RefSeq" id="WP_192567324.1">
    <property type="nucleotide sequence ID" value="NZ_JACZEP010000005.1"/>
</dbReference>
<comment type="caution">
    <text evidence="6">The sequence shown here is derived from an EMBL/GenBank/DDBJ whole genome shotgun (WGS) entry which is preliminary data.</text>
</comment>
<proteinExistence type="predicted"/>
<name>A0ABR9GR10_9HYPH</name>
<dbReference type="PRINTS" id="PR00455">
    <property type="entry name" value="HTHTETR"/>
</dbReference>
<evidence type="ECO:0000256" key="4">
    <source>
        <dbReference type="PROSITE-ProRule" id="PRU00335"/>
    </source>
</evidence>
<reference evidence="6 7" key="1">
    <citation type="submission" date="2020-09" db="EMBL/GenBank/DDBJ databases">
        <title>Draft Genome Sequence of Aminobacter carboxidus type strain DSM 1086, a soil Gram-negative carboxydobacterium.</title>
        <authorList>
            <person name="Turrini P."/>
            <person name="Tescari M."/>
            <person name="Artuso I."/>
            <person name="Lugli G.A."/>
            <person name="Frangipani E."/>
            <person name="Ventura M."/>
            <person name="Visca P."/>
        </authorList>
    </citation>
    <scope>NUCLEOTIDE SEQUENCE [LARGE SCALE GENOMIC DNA]</scope>
    <source>
        <strain evidence="6 7">DSM 1086</strain>
    </source>
</reference>
<evidence type="ECO:0000313" key="7">
    <source>
        <dbReference type="Proteomes" id="UP000598227"/>
    </source>
</evidence>
<dbReference type="Gene3D" id="1.10.10.60">
    <property type="entry name" value="Homeodomain-like"/>
    <property type="match status" value="1"/>
</dbReference>
<dbReference type="InterPro" id="IPR023772">
    <property type="entry name" value="DNA-bd_HTH_TetR-type_CS"/>
</dbReference>
<keyword evidence="1" id="KW-0805">Transcription regulation</keyword>
<dbReference type="Proteomes" id="UP000598227">
    <property type="component" value="Unassembled WGS sequence"/>
</dbReference>
<dbReference type="EMBL" id="JACZEP010000005">
    <property type="protein sequence ID" value="MBE1206040.1"/>
    <property type="molecule type" value="Genomic_DNA"/>
</dbReference>
<feature type="domain" description="HTH tetR-type" evidence="5">
    <location>
        <begin position="9"/>
        <end position="69"/>
    </location>
</feature>